<evidence type="ECO:0000256" key="1">
    <source>
        <dbReference type="SAM" id="MobiDB-lite"/>
    </source>
</evidence>
<evidence type="ECO:0000313" key="4">
    <source>
        <dbReference type="Proteomes" id="UP001186944"/>
    </source>
</evidence>
<protein>
    <submittedName>
        <fullName evidence="3">Uncharacterized protein</fullName>
    </submittedName>
</protein>
<feature type="compositionally biased region" description="Polar residues" evidence="1">
    <location>
        <begin position="35"/>
        <end position="48"/>
    </location>
</feature>
<feature type="compositionally biased region" description="Polar residues" evidence="1">
    <location>
        <begin position="62"/>
        <end position="79"/>
    </location>
</feature>
<organism evidence="3 4">
    <name type="scientific">Pinctada imbricata</name>
    <name type="common">Atlantic pearl-oyster</name>
    <name type="synonym">Pinctada martensii</name>
    <dbReference type="NCBI Taxonomy" id="66713"/>
    <lineage>
        <taxon>Eukaryota</taxon>
        <taxon>Metazoa</taxon>
        <taxon>Spiralia</taxon>
        <taxon>Lophotrochozoa</taxon>
        <taxon>Mollusca</taxon>
        <taxon>Bivalvia</taxon>
        <taxon>Autobranchia</taxon>
        <taxon>Pteriomorphia</taxon>
        <taxon>Pterioida</taxon>
        <taxon>Pterioidea</taxon>
        <taxon>Pteriidae</taxon>
        <taxon>Pinctada</taxon>
    </lineage>
</organism>
<dbReference type="Proteomes" id="UP001186944">
    <property type="component" value="Unassembled WGS sequence"/>
</dbReference>
<dbReference type="AlphaFoldDB" id="A0AA88YIU2"/>
<gene>
    <name evidence="3" type="ORF">FSP39_010075</name>
</gene>
<reference evidence="3" key="1">
    <citation type="submission" date="2019-08" db="EMBL/GenBank/DDBJ databases">
        <title>The improved chromosome-level genome for the pearl oyster Pinctada fucata martensii using PacBio sequencing and Hi-C.</title>
        <authorList>
            <person name="Zheng Z."/>
        </authorList>
    </citation>
    <scope>NUCLEOTIDE SEQUENCE</scope>
    <source>
        <strain evidence="3">ZZ-2019</strain>
        <tissue evidence="3">Adductor muscle</tissue>
    </source>
</reference>
<evidence type="ECO:0000256" key="2">
    <source>
        <dbReference type="SAM" id="Phobius"/>
    </source>
</evidence>
<feature type="region of interest" description="Disordered" evidence="1">
    <location>
        <begin position="1"/>
        <end position="79"/>
    </location>
</feature>
<keyword evidence="4" id="KW-1185">Reference proteome</keyword>
<feature type="compositionally biased region" description="Low complexity" evidence="1">
    <location>
        <begin position="21"/>
        <end position="31"/>
    </location>
</feature>
<dbReference type="EMBL" id="VSWD01000005">
    <property type="protein sequence ID" value="KAK3102267.1"/>
    <property type="molecule type" value="Genomic_DNA"/>
</dbReference>
<keyword evidence="2" id="KW-1133">Transmembrane helix</keyword>
<sequence>MLLTISGGNYDRSNSSPAIRSTPQSPTQSPPAGDHTSSPGGTATTTVPNAEALLYSKPPPGSSVTIPLRTTDSNQSKPLSSAWNAALGAATSAATMTRKRANARKLQNQNVRPQRALFCLTLQNPIRKLCIRVVEWRYPFIIMFCIFIAISTGFEFYCMDI</sequence>
<proteinExistence type="predicted"/>
<keyword evidence="2" id="KW-0812">Transmembrane</keyword>
<name>A0AA88YIU2_PINIB</name>
<keyword evidence="2" id="KW-0472">Membrane</keyword>
<feature type="transmembrane region" description="Helical" evidence="2">
    <location>
        <begin position="136"/>
        <end position="158"/>
    </location>
</feature>
<evidence type="ECO:0000313" key="3">
    <source>
        <dbReference type="EMBL" id="KAK3102267.1"/>
    </source>
</evidence>
<accession>A0AA88YIU2</accession>
<comment type="caution">
    <text evidence="3">The sequence shown here is derived from an EMBL/GenBank/DDBJ whole genome shotgun (WGS) entry which is preliminary data.</text>
</comment>